<keyword evidence="2" id="KW-1185">Reference proteome</keyword>
<organism evidence="1 2">
    <name type="scientific">Eumeta variegata</name>
    <name type="common">Bagworm moth</name>
    <name type="synonym">Eumeta japonica</name>
    <dbReference type="NCBI Taxonomy" id="151549"/>
    <lineage>
        <taxon>Eukaryota</taxon>
        <taxon>Metazoa</taxon>
        <taxon>Ecdysozoa</taxon>
        <taxon>Arthropoda</taxon>
        <taxon>Hexapoda</taxon>
        <taxon>Insecta</taxon>
        <taxon>Pterygota</taxon>
        <taxon>Neoptera</taxon>
        <taxon>Endopterygota</taxon>
        <taxon>Lepidoptera</taxon>
        <taxon>Glossata</taxon>
        <taxon>Ditrysia</taxon>
        <taxon>Tineoidea</taxon>
        <taxon>Psychidae</taxon>
        <taxon>Oiketicinae</taxon>
        <taxon>Eumeta</taxon>
    </lineage>
</organism>
<accession>A0A4C1XP16</accession>
<comment type="caution">
    <text evidence="1">The sequence shown here is derived from an EMBL/GenBank/DDBJ whole genome shotgun (WGS) entry which is preliminary data.</text>
</comment>
<protein>
    <submittedName>
        <fullName evidence="1">Uncharacterized protein</fullName>
    </submittedName>
</protein>
<dbReference type="AlphaFoldDB" id="A0A4C1XP16"/>
<sequence length="115" mass="12381">MDFNLKPIRKSVNEFLSGNKFRPQVSVSPNRETPGDTLGNARNDISILYFVGQPLCSNGHLLRFAAVVKGVGGDSVNDFNGTTVALQSRASPRNRASPGSTLTIGEVTDEFLTLN</sequence>
<name>A0A4C1XP16_EUMVA</name>
<dbReference type="Proteomes" id="UP000299102">
    <property type="component" value="Unassembled WGS sequence"/>
</dbReference>
<reference evidence="1 2" key="1">
    <citation type="journal article" date="2019" name="Commun. Biol.">
        <title>The bagworm genome reveals a unique fibroin gene that provides high tensile strength.</title>
        <authorList>
            <person name="Kono N."/>
            <person name="Nakamura H."/>
            <person name="Ohtoshi R."/>
            <person name="Tomita M."/>
            <person name="Numata K."/>
            <person name="Arakawa K."/>
        </authorList>
    </citation>
    <scope>NUCLEOTIDE SEQUENCE [LARGE SCALE GENOMIC DNA]</scope>
</reference>
<evidence type="ECO:0000313" key="2">
    <source>
        <dbReference type="Proteomes" id="UP000299102"/>
    </source>
</evidence>
<dbReference type="EMBL" id="BGZK01000883">
    <property type="protein sequence ID" value="GBP63945.1"/>
    <property type="molecule type" value="Genomic_DNA"/>
</dbReference>
<evidence type="ECO:0000313" key="1">
    <source>
        <dbReference type="EMBL" id="GBP63945.1"/>
    </source>
</evidence>
<gene>
    <name evidence="1" type="ORF">EVAR_40196_1</name>
</gene>
<proteinExistence type="predicted"/>